<evidence type="ECO:0000313" key="1">
    <source>
        <dbReference type="EMBL" id="MFD0991831.1"/>
    </source>
</evidence>
<dbReference type="Proteomes" id="UP001597062">
    <property type="component" value="Unassembled WGS sequence"/>
</dbReference>
<gene>
    <name evidence="1" type="ORF">ACFQ1U_01320</name>
</gene>
<sequence>MEYYVQNFQYDGPGESLCYGAMNNHNHDESNQFSKDIIAYLTAQGAKNIRPGNFRSHQSIPRNGKEFNWNGNNWVKS</sequence>
<dbReference type="EMBL" id="JBHTJR010000014">
    <property type="protein sequence ID" value="MFD0991831.1"/>
    <property type="molecule type" value="Genomic_DNA"/>
</dbReference>
<name>A0ABW3JNG3_9FLAO</name>
<reference evidence="2" key="1">
    <citation type="journal article" date="2019" name="Int. J. Syst. Evol. Microbiol.">
        <title>The Global Catalogue of Microorganisms (GCM) 10K type strain sequencing project: providing services to taxonomists for standard genome sequencing and annotation.</title>
        <authorList>
            <consortium name="The Broad Institute Genomics Platform"/>
            <consortium name="The Broad Institute Genome Sequencing Center for Infectious Disease"/>
            <person name="Wu L."/>
            <person name="Ma J."/>
        </authorList>
    </citation>
    <scope>NUCLEOTIDE SEQUENCE [LARGE SCALE GENOMIC DNA]</scope>
    <source>
        <strain evidence="2">CCUG 60527</strain>
    </source>
</reference>
<comment type="caution">
    <text evidence="1">The sequence shown here is derived from an EMBL/GenBank/DDBJ whole genome shotgun (WGS) entry which is preliminary data.</text>
</comment>
<keyword evidence="2" id="KW-1185">Reference proteome</keyword>
<evidence type="ECO:0000313" key="2">
    <source>
        <dbReference type="Proteomes" id="UP001597062"/>
    </source>
</evidence>
<protein>
    <submittedName>
        <fullName evidence="1">Uncharacterized protein</fullName>
    </submittedName>
</protein>
<proteinExistence type="predicted"/>
<accession>A0ABW3JNG3</accession>
<dbReference type="RefSeq" id="WP_386104503.1">
    <property type="nucleotide sequence ID" value="NZ_JBHTJR010000014.1"/>
</dbReference>
<organism evidence="1 2">
    <name type="scientific">Tenacibaculum geojense</name>
    <dbReference type="NCBI Taxonomy" id="915352"/>
    <lineage>
        <taxon>Bacteria</taxon>
        <taxon>Pseudomonadati</taxon>
        <taxon>Bacteroidota</taxon>
        <taxon>Flavobacteriia</taxon>
        <taxon>Flavobacteriales</taxon>
        <taxon>Flavobacteriaceae</taxon>
        <taxon>Tenacibaculum</taxon>
    </lineage>
</organism>